<evidence type="ECO:0000259" key="1">
    <source>
        <dbReference type="Pfam" id="PF03537"/>
    </source>
</evidence>
<reference evidence="2" key="1">
    <citation type="submission" date="2020-01" db="EMBL/GenBank/DDBJ databases">
        <authorList>
            <person name="Meier V. D."/>
            <person name="Meier V D."/>
        </authorList>
    </citation>
    <scope>NUCLEOTIDE SEQUENCE</scope>
    <source>
        <strain evidence="2">HLG_WM_MAG_06</strain>
    </source>
</reference>
<feature type="domain" description="Glycoside-hydrolase family GH114 TIM-barrel" evidence="1">
    <location>
        <begin position="2"/>
        <end position="199"/>
    </location>
</feature>
<evidence type="ECO:0000313" key="2">
    <source>
        <dbReference type="EMBL" id="CAA6820742.1"/>
    </source>
</evidence>
<name>A0A6S6TIL4_9BACT</name>
<dbReference type="SUPFAM" id="SSF51445">
    <property type="entry name" value="(Trans)glycosidases"/>
    <property type="match status" value="1"/>
</dbReference>
<dbReference type="InterPro" id="IPR017853">
    <property type="entry name" value="GH"/>
</dbReference>
<accession>A0A6S6TIL4</accession>
<dbReference type="Pfam" id="PF03537">
    <property type="entry name" value="Glyco_hydro_114"/>
    <property type="match status" value="1"/>
</dbReference>
<dbReference type="EMBL" id="CACVAP010000093">
    <property type="protein sequence ID" value="CAA6820742.1"/>
    <property type="molecule type" value="Genomic_DNA"/>
</dbReference>
<dbReference type="InterPro" id="IPR013785">
    <property type="entry name" value="Aldolase_TIM"/>
</dbReference>
<proteinExistence type="predicted"/>
<dbReference type="Gene3D" id="3.20.20.70">
    <property type="entry name" value="Aldolase class I"/>
    <property type="match status" value="1"/>
</dbReference>
<dbReference type="InterPro" id="IPR004352">
    <property type="entry name" value="GH114_TIM-barrel"/>
</dbReference>
<dbReference type="AlphaFoldDB" id="A0A6S6TIL4"/>
<dbReference type="PANTHER" id="PTHR35882">
    <property type="entry name" value="PELA"/>
    <property type="match status" value="1"/>
</dbReference>
<organism evidence="2">
    <name type="scientific">uncultured Sulfurovum sp</name>
    <dbReference type="NCBI Taxonomy" id="269237"/>
    <lineage>
        <taxon>Bacteria</taxon>
        <taxon>Pseudomonadati</taxon>
        <taxon>Campylobacterota</taxon>
        <taxon>Epsilonproteobacteria</taxon>
        <taxon>Campylobacterales</taxon>
        <taxon>Sulfurovaceae</taxon>
        <taxon>Sulfurovum</taxon>
        <taxon>environmental samples</taxon>
    </lineage>
</organism>
<gene>
    <name evidence="2" type="ORF">HELGO_WM1526</name>
</gene>
<sequence>MVAYVSVGEIEPWRKTKTPYQKSWVLSENKTWNSLVADLNQEAYQAFIFERIAKLHKMGYRHFFLDTMDSYHVTAEDKKLFNSQQKALVSFIHKLHKKYPKSKLIVNRGFELLDKIHKEIHAVVAESLIARYNHAEKSYVMVPKADHDWLLANFKKAQEYGLEAISIEYTNKSTKTRLHIAKRVKALGIVPYVTDGLLQEQGECEIERIRRDVLVLINQSVFKEKNPIYSDAHLAISMPIEHYGYVPILYDISSKELPERIEDRYHSVIVWVGGETKNNAKLYEWALKAKEKNIKVLFLDNFSYLGKNEQLQAFGLKKETNKNKLTDKSEVKYHTSYAPYEVPFKGSYYDELLTVENAKEVLKINYKNKQTATPMAITPWGGYALYSSFLITIDNVIHWTVNPYQFIKEALQFDEIPMPDPTTEAGRRILFTHIDGDGFVEFVRMERESLSMEYLIKHIYKKYQIPHTISLIQGEMQHLFPKLTTRMEDVARELYEIPWIEPASHTLSHPFYWAKVIKSENASPKKGKHYHLPIKNYHFSLKRETIDSVDYVLNLAPKSKQKERIMFWSGDCQPPKSVLEYVEKNGIITMNGGDTTIQKKHPTLNHVAPFGLQHDEYWQIYTGQQNENVYTNDWLGPFWGYRNVIETFEMTGKPYRIKPINIYYHLYIASKLASFNSLKKVYEWAEKQKTSKLYASQYIKKGQGFYRTALGKIDNGFEIRNQGFLRTMRFDKHINIDIAQSKGVAGHNFDNNASYVSFDASGKYKLILERNNRSPHLIDANGWVEKVLTEQQKHTFKLKANVPLEANFYVPKPCKYLQNKNFKIKKTKDHLAISSFKEQGVTVVFLCQ</sequence>
<dbReference type="PANTHER" id="PTHR35882:SF2">
    <property type="entry name" value="PELA"/>
    <property type="match status" value="1"/>
</dbReference>
<protein>
    <submittedName>
        <fullName evidence="2">Extracellular Matrix protein PelA</fullName>
    </submittedName>
</protein>
<dbReference type="CDD" id="cd10922">
    <property type="entry name" value="CE4_PelA_like_C"/>
    <property type="match status" value="1"/>
</dbReference>